<protein>
    <recommendedName>
        <fullName evidence="1">GyrI-like small molecule binding domain-containing protein</fullName>
    </recommendedName>
</protein>
<dbReference type="SUPFAM" id="SSF55136">
    <property type="entry name" value="Probable bacterial effector-binding domain"/>
    <property type="match status" value="1"/>
</dbReference>
<sequence length="211" mass="24366">MELLQKTNLAKTDPTYYSAKKTPQILQLGEYPYLTISGQCAPEDPAFWQAIEAIYAYAYAIKFSAKANDMDFVVPKMECQWWISGGLEAQHLFTQTPREEWHWKIAIRMPDFIEPSNFEQASSMVSTKKAKSHLPLQKVNYELIDLGECIQILHVGSYEEELPSIEKMISCLSDSAYAFAGYHTEIYLSDPRRTPEPRRKTILRYQVKPQN</sequence>
<evidence type="ECO:0000313" key="3">
    <source>
        <dbReference type="Proteomes" id="UP000256779"/>
    </source>
</evidence>
<gene>
    <name evidence="2" type="ORF">C7460_101354</name>
</gene>
<feature type="domain" description="GyrI-like small molecule binding" evidence="1">
    <location>
        <begin position="134"/>
        <end position="201"/>
    </location>
</feature>
<dbReference type="RefSeq" id="WP_115866333.1">
    <property type="nucleotide sequence ID" value="NZ_QREG01000001.1"/>
</dbReference>
<dbReference type="InterPro" id="IPR011256">
    <property type="entry name" value="Reg_factor_effector_dom_sf"/>
</dbReference>
<name>A0A3D9LIY9_MARFU</name>
<dbReference type="Gene3D" id="3.20.80.10">
    <property type="entry name" value="Regulatory factor, effector binding domain"/>
    <property type="match status" value="1"/>
</dbReference>
<dbReference type="Proteomes" id="UP000256779">
    <property type="component" value="Unassembled WGS sequence"/>
</dbReference>
<proteinExistence type="predicted"/>
<dbReference type="InterPro" id="IPR029442">
    <property type="entry name" value="GyrI-like"/>
</dbReference>
<dbReference type="EMBL" id="QREG01000001">
    <property type="protein sequence ID" value="REE05835.1"/>
    <property type="molecule type" value="Genomic_DNA"/>
</dbReference>
<evidence type="ECO:0000259" key="1">
    <source>
        <dbReference type="Pfam" id="PF06445"/>
    </source>
</evidence>
<organism evidence="2 3">
    <name type="scientific">Marinoscillum furvescens DSM 4134</name>
    <dbReference type="NCBI Taxonomy" id="1122208"/>
    <lineage>
        <taxon>Bacteria</taxon>
        <taxon>Pseudomonadati</taxon>
        <taxon>Bacteroidota</taxon>
        <taxon>Cytophagia</taxon>
        <taxon>Cytophagales</taxon>
        <taxon>Reichenbachiellaceae</taxon>
        <taxon>Marinoscillum</taxon>
    </lineage>
</organism>
<dbReference type="AlphaFoldDB" id="A0A3D9LIY9"/>
<accession>A0A3D9LIY9</accession>
<evidence type="ECO:0000313" key="2">
    <source>
        <dbReference type="EMBL" id="REE05835.1"/>
    </source>
</evidence>
<keyword evidence="3" id="KW-1185">Reference proteome</keyword>
<reference evidence="2 3" key="1">
    <citation type="submission" date="2018-07" db="EMBL/GenBank/DDBJ databases">
        <title>Genomic Encyclopedia of Type Strains, Phase IV (KMG-IV): sequencing the most valuable type-strain genomes for metagenomic binning, comparative biology and taxonomic classification.</title>
        <authorList>
            <person name="Goeker M."/>
        </authorList>
    </citation>
    <scope>NUCLEOTIDE SEQUENCE [LARGE SCALE GENOMIC DNA]</scope>
    <source>
        <strain evidence="2 3">DSM 4134</strain>
    </source>
</reference>
<comment type="caution">
    <text evidence="2">The sequence shown here is derived from an EMBL/GenBank/DDBJ whole genome shotgun (WGS) entry which is preliminary data.</text>
</comment>
<dbReference type="OrthoDB" id="4772335at2"/>
<dbReference type="Pfam" id="PF06445">
    <property type="entry name" value="GyrI-like"/>
    <property type="match status" value="1"/>
</dbReference>